<evidence type="ECO:0000313" key="1">
    <source>
        <dbReference type="EMBL" id="NYD22588.1"/>
    </source>
</evidence>
<protein>
    <submittedName>
        <fullName evidence="1">Uncharacterized protein</fullName>
    </submittedName>
</protein>
<organism evidence="1 2">
    <name type="scientific">Kineococcus aurantiacus</name>
    <dbReference type="NCBI Taxonomy" id="37633"/>
    <lineage>
        <taxon>Bacteria</taxon>
        <taxon>Bacillati</taxon>
        <taxon>Actinomycetota</taxon>
        <taxon>Actinomycetes</taxon>
        <taxon>Kineosporiales</taxon>
        <taxon>Kineosporiaceae</taxon>
        <taxon>Kineococcus</taxon>
    </lineage>
</organism>
<evidence type="ECO:0000313" key="2">
    <source>
        <dbReference type="Proteomes" id="UP000521922"/>
    </source>
</evidence>
<gene>
    <name evidence="1" type="ORF">BJ968_002128</name>
</gene>
<sequence>MTGDARGDVLEERIDASHLLDTDALRAAVRATAQASPQSFAPLT</sequence>
<name>A0A7Y9DL36_9ACTN</name>
<keyword evidence="2" id="KW-1185">Reference proteome</keyword>
<comment type="caution">
    <text evidence="1">The sequence shown here is derived from an EMBL/GenBank/DDBJ whole genome shotgun (WGS) entry which is preliminary data.</text>
</comment>
<dbReference type="Proteomes" id="UP000521922">
    <property type="component" value="Unassembled WGS sequence"/>
</dbReference>
<proteinExistence type="predicted"/>
<dbReference type="EMBL" id="JACCBB010000001">
    <property type="protein sequence ID" value="NYD22588.1"/>
    <property type="molecule type" value="Genomic_DNA"/>
</dbReference>
<dbReference type="AlphaFoldDB" id="A0A7Y9DL36"/>
<reference evidence="1 2" key="1">
    <citation type="submission" date="2020-07" db="EMBL/GenBank/DDBJ databases">
        <title>Sequencing the genomes of 1000 actinobacteria strains.</title>
        <authorList>
            <person name="Klenk H.-P."/>
        </authorList>
    </citation>
    <scope>NUCLEOTIDE SEQUENCE [LARGE SCALE GENOMIC DNA]</scope>
    <source>
        <strain evidence="1 2">DSM 7487</strain>
    </source>
</reference>
<accession>A0A7Y9DL36</accession>
<dbReference type="RefSeq" id="WP_281372703.1">
    <property type="nucleotide sequence ID" value="NZ_BAAAGN010000012.1"/>
</dbReference>